<gene>
    <name evidence="2" type="ORF">PJ311_05550</name>
</gene>
<evidence type="ECO:0000313" key="2">
    <source>
        <dbReference type="EMBL" id="MDA7026079.1"/>
    </source>
</evidence>
<feature type="transmembrane region" description="Helical" evidence="1">
    <location>
        <begin position="32"/>
        <end position="52"/>
    </location>
</feature>
<accession>A0ABT4X1B0</accession>
<evidence type="ECO:0000313" key="3">
    <source>
        <dbReference type="Proteomes" id="UP001211894"/>
    </source>
</evidence>
<dbReference type="Proteomes" id="UP001211894">
    <property type="component" value="Unassembled WGS sequence"/>
</dbReference>
<evidence type="ECO:0000256" key="1">
    <source>
        <dbReference type="SAM" id="Phobius"/>
    </source>
</evidence>
<keyword evidence="1" id="KW-1133">Transmembrane helix</keyword>
<dbReference type="InterPro" id="IPR021324">
    <property type="entry name" value="DUF2929"/>
</dbReference>
<keyword evidence="3" id="KW-1185">Reference proteome</keyword>
<comment type="caution">
    <text evidence="2">The sequence shown here is derived from an EMBL/GenBank/DDBJ whole genome shotgun (WGS) entry which is preliminary data.</text>
</comment>
<keyword evidence="1" id="KW-0812">Transmembrane</keyword>
<organism evidence="2 3">
    <name type="scientific">Bacillus changyiensis</name>
    <dbReference type="NCBI Taxonomy" id="3004103"/>
    <lineage>
        <taxon>Bacteria</taxon>
        <taxon>Bacillati</taxon>
        <taxon>Bacillota</taxon>
        <taxon>Bacilli</taxon>
        <taxon>Bacillales</taxon>
        <taxon>Bacillaceae</taxon>
        <taxon>Bacillus</taxon>
    </lineage>
</organism>
<dbReference type="RefSeq" id="WP_271339934.1">
    <property type="nucleotide sequence ID" value="NZ_JAQKAB010000003.1"/>
</dbReference>
<dbReference type="Pfam" id="PF11151">
    <property type="entry name" value="DUF2929"/>
    <property type="match status" value="1"/>
</dbReference>
<dbReference type="EMBL" id="JAQKAB010000003">
    <property type="protein sequence ID" value="MDA7026079.1"/>
    <property type="molecule type" value="Genomic_DNA"/>
</dbReference>
<proteinExistence type="predicted"/>
<protein>
    <submittedName>
        <fullName evidence="2">YjzD family protein</fullName>
    </submittedName>
</protein>
<keyword evidence="1" id="KW-0472">Membrane</keyword>
<name>A0ABT4X1B0_9BACI</name>
<reference evidence="2 3" key="1">
    <citation type="submission" date="2023-01" db="EMBL/GenBank/DDBJ databases">
        <title>Bacillus changyiensis sp. nov., isolated from a coastal deposit.</title>
        <authorList>
            <person name="Xiao G."/>
            <person name="Lai Q."/>
            <person name="Hu Z."/>
            <person name="Shao Z."/>
        </authorList>
    </citation>
    <scope>NUCLEOTIDE SEQUENCE [LARGE SCALE GENOMIC DNA]</scope>
    <source>
        <strain evidence="2 3">CLL-7-23</strain>
    </source>
</reference>
<sequence length="62" mass="6851">MRFVVGLFWTFLLTCMATYIVGAMGGHAGLDLTKSSIMSVVIFMLVVVLGEIMPMNKEKSQH</sequence>